<dbReference type="Proteomes" id="UP000814128">
    <property type="component" value="Unassembled WGS sequence"/>
</dbReference>
<keyword evidence="2" id="KW-1185">Reference proteome</keyword>
<reference evidence="1" key="2">
    <citation type="journal article" date="2022" name="New Phytol.">
        <title>Evolutionary transition to the ectomycorrhizal habit in the genomes of a hyperdiverse lineage of mushroom-forming fungi.</title>
        <authorList>
            <person name="Looney B."/>
            <person name="Miyauchi S."/>
            <person name="Morin E."/>
            <person name="Drula E."/>
            <person name="Courty P.E."/>
            <person name="Kohler A."/>
            <person name="Kuo A."/>
            <person name="LaButti K."/>
            <person name="Pangilinan J."/>
            <person name="Lipzen A."/>
            <person name="Riley R."/>
            <person name="Andreopoulos W."/>
            <person name="He G."/>
            <person name="Johnson J."/>
            <person name="Nolan M."/>
            <person name="Tritt A."/>
            <person name="Barry K.W."/>
            <person name="Grigoriev I.V."/>
            <person name="Nagy L.G."/>
            <person name="Hibbett D."/>
            <person name="Henrissat B."/>
            <person name="Matheny P.B."/>
            <person name="Labbe J."/>
            <person name="Martin F.M."/>
        </authorList>
    </citation>
    <scope>NUCLEOTIDE SEQUENCE</scope>
    <source>
        <strain evidence="1">EC-137</strain>
    </source>
</reference>
<protein>
    <submittedName>
        <fullName evidence="1">Uncharacterized protein</fullName>
    </submittedName>
</protein>
<reference evidence="1" key="1">
    <citation type="submission" date="2021-02" db="EMBL/GenBank/DDBJ databases">
        <authorList>
            <consortium name="DOE Joint Genome Institute"/>
            <person name="Ahrendt S."/>
            <person name="Looney B.P."/>
            <person name="Miyauchi S."/>
            <person name="Morin E."/>
            <person name="Drula E."/>
            <person name="Courty P.E."/>
            <person name="Chicoki N."/>
            <person name="Fauchery L."/>
            <person name="Kohler A."/>
            <person name="Kuo A."/>
            <person name="Labutti K."/>
            <person name="Pangilinan J."/>
            <person name="Lipzen A."/>
            <person name="Riley R."/>
            <person name="Andreopoulos W."/>
            <person name="He G."/>
            <person name="Johnson J."/>
            <person name="Barry K.W."/>
            <person name="Grigoriev I.V."/>
            <person name="Nagy L."/>
            <person name="Hibbett D."/>
            <person name="Henrissat B."/>
            <person name="Matheny P.B."/>
            <person name="Labbe J."/>
            <person name="Martin F."/>
        </authorList>
    </citation>
    <scope>NUCLEOTIDE SEQUENCE</scope>
    <source>
        <strain evidence="1">EC-137</strain>
    </source>
</reference>
<sequence length="329" mass="35132">MNGPPTPPAEISPLPDPSQLPSTQTVVSEQPSSPTDTATAPAPPPSDTLAVGASSSPDPYQDPFSQIATSVSNKDYRRVIDLAELADLRPFSGQDPSRLLIITPLVLSYLIEDDMYDASLPHCVAVNYSHFLSPPARYALMRLPEGTKGHALAQALFALLASVWERRYTHVYARAEALYISAQTSDFPDPGLASVVLALVEAFVGESYGLCIPKACRLICTIDMFRKRMFALIAKAYTSINLPLAQTYLGLSQEPLLAGMIGFASLFRNMLNGAVSSAAQSHGWSFDVGTQVLTPSQAPATVSDARLISAPSTSVTFEKLADSVAALEA</sequence>
<evidence type="ECO:0000313" key="1">
    <source>
        <dbReference type="EMBL" id="KAI0032823.1"/>
    </source>
</evidence>
<accession>A0ACB8QMI7</accession>
<gene>
    <name evidence="1" type="ORF">K488DRAFT_85497</name>
</gene>
<comment type="caution">
    <text evidence="1">The sequence shown here is derived from an EMBL/GenBank/DDBJ whole genome shotgun (WGS) entry which is preliminary data.</text>
</comment>
<dbReference type="EMBL" id="MU273535">
    <property type="protein sequence ID" value="KAI0032823.1"/>
    <property type="molecule type" value="Genomic_DNA"/>
</dbReference>
<organism evidence="1 2">
    <name type="scientific">Vararia minispora EC-137</name>
    <dbReference type="NCBI Taxonomy" id="1314806"/>
    <lineage>
        <taxon>Eukaryota</taxon>
        <taxon>Fungi</taxon>
        <taxon>Dikarya</taxon>
        <taxon>Basidiomycota</taxon>
        <taxon>Agaricomycotina</taxon>
        <taxon>Agaricomycetes</taxon>
        <taxon>Russulales</taxon>
        <taxon>Lachnocladiaceae</taxon>
        <taxon>Vararia</taxon>
    </lineage>
</organism>
<proteinExistence type="predicted"/>
<evidence type="ECO:0000313" key="2">
    <source>
        <dbReference type="Proteomes" id="UP000814128"/>
    </source>
</evidence>
<name>A0ACB8QMI7_9AGAM</name>